<evidence type="ECO:0008006" key="9">
    <source>
        <dbReference type="Google" id="ProtNLM"/>
    </source>
</evidence>
<evidence type="ECO:0000256" key="1">
    <source>
        <dbReference type="ARBA" id="ARBA00004141"/>
    </source>
</evidence>
<keyword evidence="5 6" id="KW-0472">Membrane</keyword>
<reference evidence="7 8" key="1">
    <citation type="submission" date="2019-01" db="EMBL/GenBank/DDBJ databases">
        <title>A draft genome assembly of the solar-powered sea slug Elysia chlorotica.</title>
        <authorList>
            <person name="Cai H."/>
            <person name="Li Q."/>
            <person name="Fang X."/>
            <person name="Li J."/>
            <person name="Curtis N.E."/>
            <person name="Altenburger A."/>
            <person name="Shibata T."/>
            <person name="Feng M."/>
            <person name="Maeda T."/>
            <person name="Schwartz J.A."/>
            <person name="Shigenobu S."/>
            <person name="Lundholm N."/>
            <person name="Nishiyama T."/>
            <person name="Yang H."/>
            <person name="Hasebe M."/>
            <person name="Li S."/>
            <person name="Pierce S.K."/>
            <person name="Wang J."/>
        </authorList>
    </citation>
    <scope>NUCLEOTIDE SEQUENCE [LARGE SCALE GENOMIC DNA]</scope>
    <source>
        <strain evidence="7">EC2010</strain>
        <tissue evidence="7">Whole organism of an adult</tissue>
    </source>
</reference>
<feature type="transmembrane region" description="Helical" evidence="6">
    <location>
        <begin position="44"/>
        <end position="65"/>
    </location>
</feature>
<sequence>YRKLIVLIGATLSAFPLSLLSYYGNILPYIASYYHAHRNEMFLYIDPLWVTSSFVCAYTIAMIFTSPLELRFGMLTCLQVSNIILGISVMSGYFTVREPLALTLIFGGVQGISVGVLYTLTLKALLQVMSGQKGVASGIMTSGPVIGALLNTGVAFAVINANNKTPDLKSEGDSALAKEKNLPNLVDMHPKEVVKTFVFWCVWIAFMSSNHTTYLQMNLYKQYGQLSISDDSMLVTTGIISNAGMMVIRPLVGLFSDKFSIRNTTIAFHSASCIFMGLMMIVIRPCPLLYMVFVVIENMIVSPHTLLFSILTATEFGNTHFASNMGLVCSGNIALILLEPYIVNAIVSSVGWDWLF</sequence>
<accession>A0A3S1BLX7</accession>
<dbReference type="Proteomes" id="UP000271974">
    <property type="component" value="Unassembled WGS sequence"/>
</dbReference>
<dbReference type="EMBL" id="RQTK01000131">
    <property type="protein sequence ID" value="RUS86669.1"/>
    <property type="molecule type" value="Genomic_DNA"/>
</dbReference>
<keyword evidence="8" id="KW-1185">Reference proteome</keyword>
<dbReference type="PANTHER" id="PTHR43385">
    <property type="entry name" value="RIBOFLAVIN TRANSPORTER RIBJ"/>
    <property type="match status" value="1"/>
</dbReference>
<evidence type="ECO:0000256" key="3">
    <source>
        <dbReference type="ARBA" id="ARBA00022692"/>
    </source>
</evidence>
<feature type="transmembrane region" description="Helical" evidence="6">
    <location>
        <begin position="134"/>
        <end position="159"/>
    </location>
</feature>
<dbReference type="Gene3D" id="1.20.1250.20">
    <property type="entry name" value="MFS general substrate transporter like domains"/>
    <property type="match status" value="2"/>
</dbReference>
<dbReference type="InterPro" id="IPR036259">
    <property type="entry name" value="MFS_trans_sf"/>
</dbReference>
<dbReference type="SUPFAM" id="SSF103473">
    <property type="entry name" value="MFS general substrate transporter"/>
    <property type="match status" value="1"/>
</dbReference>
<gene>
    <name evidence="7" type="ORF">EGW08_005543</name>
</gene>
<feature type="non-terminal residue" evidence="7">
    <location>
        <position position="1"/>
    </location>
</feature>
<evidence type="ECO:0000256" key="4">
    <source>
        <dbReference type="ARBA" id="ARBA00022989"/>
    </source>
</evidence>
<evidence type="ECO:0000313" key="8">
    <source>
        <dbReference type="Proteomes" id="UP000271974"/>
    </source>
</evidence>
<keyword evidence="3 6" id="KW-0812">Transmembrane</keyword>
<feature type="transmembrane region" description="Helical" evidence="6">
    <location>
        <begin position="264"/>
        <end position="283"/>
    </location>
</feature>
<proteinExistence type="predicted"/>
<feature type="transmembrane region" description="Helical" evidence="6">
    <location>
        <begin position="290"/>
        <end position="313"/>
    </location>
</feature>
<dbReference type="OrthoDB" id="410267at2759"/>
<comment type="caution">
    <text evidence="7">The sequence shown here is derived from an EMBL/GenBank/DDBJ whole genome shotgun (WGS) entry which is preliminary data.</text>
</comment>
<feature type="transmembrane region" description="Helical" evidence="6">
    <location>
        <begin position="100"/>
        <end position="122"/>
    </location>
</feature>
<evidence type="ECO:0000256" key="6">
    <source>
        <dbReference type="SAM" id="Phobius"/>
    </source>
</evidence>
<dbReference type="InterPro" id="IPR052983">
    <property type="entry name" value="MFS_Riboflavin_Transporter"/>
</dbReference>
<dbReference type="PANTHER" id="PTHR43385:SF1">
    <property type="entry name" value="RIBOFLAVIN TRANSPORTER RIBJ"/>
    <property type="match status" value="1"/>
</dbReference>
<feature type="transmembrane region" description="Helical" evidence="6">
    <location>
        <begin position="333"/>
        <end position="355"/>
    </location>
</feature>
<comment type="subcellular location">
    <subcellularLocation>
        <location evidence="1">Membrane</location>
        <topology evidence="1">Multi-pass membrane protein</topology>
    </subcellularLocation>
</comment>
<keyword evidence="2" id="KW-0813">Transport</keyword>
<organism evidence="7 8">
    <name type="scientific">Elysia chlorotica</name>
    <name type="common">Eastern emerald elysia</name>
    <name type="synonym">Sea slug</name>
    <dbReference type="NCBI Taxonomy" id="188477"/>
    <lineage>
        <taxon>Eukaryota</taxon>
        <taxon>Metazoa</taxon>
        <taxon>Spiralia</taxon>
        <taxon>Lophotrochozoa</taxon>
        <taxon>Mollusca</taxon>
        <taxon>Gastropoda</taxon>
        <taxon>Heterobranchia</taxon>
        <taxon>Euthyneura</taxon>
        <taxon>Panpulmonata</taxon>
        <taxon>Sacoglossa</taxon>
        <taxon>Placobranchoidea</taxon>
        <taxon>Plakobranchidae</taxon>
        <taxon>Elysia</taxon>
    </lineage>
</organism>
<evidence type="ECO:0000256" key="2">
    <source>
        <dbReference type="ARBA" id="ARBA00022448"/>
    </source>
</evidence>
<dbReference type="AlphaFoldDB" id="A0A3S1BLX7"/>
<keyword evidence="4 6" id="KW-1133">Transmembrane helix</keyword>
<feature type="non-terminal residue" evidence="7">
    <location>
        <position position="356"/>
    </location>
</feature>
<feature type="transmembrane region" description="Helical" evidence="6">
    <location>
        <begin position="232"/>
        <end position="252"/>
    </location>
</feature>
<name>A0A3S1BLX7_ELYCH</name>
<protein>
    <recommendedName>
        <fullName evidence="9">Major facilitator superfamily (MFS) profile domain-containing protein</fullName>
    </recommendedName>
</protein>
<evidence type="ECO:0000313" key="7">
    <source>
        <dbReference type="EMBL" id="RUS86669.1"/>
    </source>
</evidence>
<dbReference type="GO" id="GO:0016020">
    <property type="term" value="C:membrane"/>
    <property type="evidence" value="ECO:0007669"/>
    <property type="project" value="UniProtKB-SubCell"/>
</dbReference>
<evidence type="ECO:0000256" key="5">
    <source>
        <dbReference type="ARBA" id="ARBA00023136"/>
    </source>
</evidence>
<feature type="transmembrane region" description="Helical" evidence="6">
    <location>
        <begin position="197"/>
        <end position="220"/>
    </location>
</feature>